<sequence length="426" mass="47617">MIRAEIDFEGSEWCLDHGNDLGSSSSSDLSCYGGNFDESPGPIPAWKAANSDESASLIPIWKDDDDSSSSYDDSSARDNRFGGIPSTLEFAVLLDGEVARGEDVLPPPVSPSTLSSQSQMIGGEFPSLPFLETMDAPPNKDDFGISEVAADMVSSAERLNSFRRRLHSSMDIGNGSLSESQSSSRPLSPPLSLLSSPPPRYNIVRRASPRFVLMLGAIMLVFLSVHDTIQNSRRYYREQYRLLSSDANNRREEIAFPIVQVQVHSDDAKRTTRTTYQHRTDGHEHEHEHNQNEYHAELPKFDLSKFETPRNINSIRGGSASMGGRVHNNLAMARSKEHPRPIFVPDMPLPNGGFRKPLERFVFDDSGVLNQHQQSGRRFADQEYSSSSSSWTSWMVSLVLIAMLFDTGWREYRRCRIGGIPPSRDE</sequence>
<feature type="region of interest" description="Disordered" evidence="1">
    <location>
        <begin position="172"/>
        <end position="198"/>
    </location>
</feature>
<evidence type="ECO:0000313" key="2">
    <source>
        <dbReference type="EMBL" id="CAE0723461.1"/>
    </source>
</evidence>
<reference evidence="2" key="1">
    <citation type="submission" date="2021-01" db="EMBL/GenBank/DDBJ databases">
        <authorList>
            <person name="Corre E."/>
            <person name="Pelletier E."/>
            <person name="Niang G."/>
            <person name="Scheremetjew M."/>
            <person name="Finn R."/>
            <person name="Kale V."/>
            <person name="Holt S."/>
            <person name="Cochrane G."/>
            <person name="Meng A."/>
            <person name="Brown T."/>
            <person name="Cohen L."/>
        </authorList>
    </citation>
    <scope>NUCLEOTIDE SEQUENCE</scope>
    <source>
        <strain evidence="2">10249 10 AB</strain>
    </source>
</reference>
<feature type="region of interest" description="Disordered" evidence="1">
    <location>
        <begin position="59"/>
        <end position="78"/>
    </location>
</feature>
<accession>A0A7S4AQG1</accession>
<dbReference type="AlphaFoldDB" id="A0A7S4AQG1"/>
<gene>
    <name evidence="2" type="ORF">PAUS00366_LOCUS16217</name>
</gene>
<protein>
    <submittedName>
        <fullName evidence="2">Uncharacterized protein</fullName>
    </submittedName>
</protein>
<proteinExistence type="predicted"/>
<dbReference type="EMBL" id="HBIX01023387">
    <property type="protein sequence ID" value="CAE0723461.1"/>
    <property type="molecule type" value="Transcribed_RNA"/>
</dbReference>
<organism evidence="2">
    <name type="scientific">Pseudo-nitzschia australis</name>
    <dbReference type="NCBI Taxonomy" id="44445"/>
    <lineage>
        <taxon>Eukaryota</taxon>
        <taxon>Sar</taxon>
        <taxon>Stramenopiles</taxon>
        <taxon>Ochrophyta</taxon>
        <taxon>Bacillariophyta</taxon>
        <taxon>Bacillariophyceae</taxon>
        <taxon>Bacillariophycidae</taxon>
        <taxon>Bacillariales</taxon>
        <taxon>Bacillariaceae</taxon>
        <taxon>Pseudo-nitzschia</taxon>
    </lineage>
</organism>
<evidence type="ECO:0000256" key="1">
    <source>
        <dbReference type="SAM" id="MobiDB-lite"/>
    </source>
</evidence>
<name>A0A7S4AQG1_9STRA</name>
<feature type="compositionally biased region" description="Low complexity" evidence="1">
    <location>
        <begin position="176"/>
        <end position="195"/>
    </location>
</feature>